<dbReference type="STRING" id="9009.A0A226NNX7"/>
<dbReference type="Gene3D" id="1.10.560.10">
    <property type="entry name" value="GroEL-like equatorial domain"/>
    <property type="match status" value="1"/>
</dbReference>
<feature type="region of interest" description="Disordered" evidence="1">
    <location>
        <begin position="44"/>
        <end position="95"/>
    </location>
</feature>
<keyword evidence="3" id="KW-1185">Reference proteome</keyword>
<gene>
    <name evidence="2" type="ORF">ASZ78_012858</name>
</gene>
<dbReference type="InterPro" id="IPR027413">
    <property type="entry name" value="GROEL-like_equatorial_sf"/>
</dbReference>
<dbReference type="Proteomes" id="UP000198323">
    <property type="component" value="Unassembled WGS sequence"/>
</dbReference>
<proteinExistence type="predicted"/>
<evidence type="ECO:0000313" key="2">
    <source>
        <dbReference type="EMBL" id="OXB69030.1"/>
    </source>
</evidence>
<dbReference type="OrthoDB" id="9393833at2759"/>
<evidence type="ECO:0000313" key="3">
    <source>
        <dbReference type="Proteomes" id="UP000198323"/>
    </source>
</evidence>
<protein>
    <submittedName>
        <fullName evidence="2">Uncharacterized protein</fullName>
    </submittedName>
</protein>
<dbReference type="InterPro" id="IPR042619">
    <property type="entry name" value="BBS10"/>
</dbReference>
<dbReference type="EMBL" id="MCFN01000005">
    <property type="protein sequence ID" value="OXB69030.1"/>
    <property type="molecule type" value="Genomic_DNA"/>
</dbReference>
<sequence length="286" mass="30447">MLLQLFRALEHECGAEGVGSGPWPAADAQLGSESVAWDGGQVSEHQLETRRGRTARAAQSSDLALRESKHPDCTQPASAPVPHCTAPNARTHGAGSAGTHELRALCECAHGIHESLAVCRHCTAVTSDSAGPATPCEHLGVGEGLEEAGCGVARGCSSSIVEAGSVLPVGGYFEILLHYYIQRYAAQVQQPAIKVVSNIVADALLSIPKALYGRNGFTKFYLETMEALRKNQPLPVSEEGLESVYCKYQLVTAVLHCAAELLNIDLIIGVKRPPRKIEDNDSDDDI</sequence>
<evidence type="ECO:0000256" key="1">
    <source>
        <dbReference type="SAM" id="MobiDB-lite"/>
    </source>
</evidence>
<comment type="caution">
    <text evidence="2">The sequence shown here is derived from an EMBL/GenBank/DDBJ whole genome shotgun (WGS) entry which is preliminary data.</text>
</comment>
<name>A0A226NNX7_CALSU</name>
<dbReference type="AlphaFoldDB" id="A0A226NNX7"/>
<dbReference type="SUPFAM" id="SSF48592">
    <property type="entry name" value="GroEL equatorial domain-like"/>
    <property type="match status" value="1"/>
</dbReference>
<dbReference type="GO" id="GO:0051131">
    <property type="term" value="P:chaperone-mediated protein complex assembly"/>
    <property type="evidence" value="ECO:0007669"/>
    <property type="project" value="InterPro"/>
</dbReference>
<dbReference type="PANTHER" id="PTHR14667">
    <property type="entry name" value="BARDET-BIEDL SYNDROME 10 PROTEIN"/>
    <property type="match status" value="1"/>
</dbReference>
<reference evidence="2 3" key="1">
    <citation type="submission" date="2016-07" db="EMBL/GenBank/DDBJ databases">
        <title>Disparate Historic Effective Population Sizes Predicted by Modern Levels of Genome Diversity for the Scaled Quail (Callipepla squamata) and the Northern Bobwhite (Colinus virginianus): Inferences from First and Second Generation Draft Genome Assemblies for Sympatric New World Quail.</title>
        <authorList>
            <person name="Oldeschulte D.L."/>
            <person name="Halley Y.A."/>
            <person name="Bhattarai E.K."/>
            <person name="Brashear W.A."/>
            <person name="Hill J."/>
            <person name="Metz R.P."/>
            <person name="Johnson C.D."/>
            <person name="Rollins D."/>
            <person name="Peterson M.J."/>
            <person name="Bickhart D.M."/>
            <person name="Decker J.E."/>
            <person name="Seabury C.M."/>
        </authorList>
    </citation>
    <scope>NUCLEOTIDE SEQUENCE [LARGE SCALE GENOMIC DNA]</scope>
    <source>
        <strain evidence="2 3">Texas</strain>
        <tissue evidence="2">Leg muscle</tissue>
    </source>
</reference>
<organism evidence="2 3">
    <name type="scientific">Callipepla squamata</name>
    <name type="common">Scaled quail</name>
    <dbReference type="NCBI Taxonomy" id="9009"/>
    <lineage>
        <taxon>Eukaryota</taxon>
        <taxon>Metazoa</taxon>
        <taxon>Chordata</taxon>
        <taxon>Craniata</taxon>
        <taxon>Vertebrata</taxon>
        <taxon>Euteleostomi</taxon>
        <taxon>Archelosauria</taxon>
        <taxon>Archosauria</taxon>
        <taxon>Dinosauria</taxon>
        <taxon>Saurischia</taxon>
        <taxon>Theropoda</taxon>
        <taxon>Coelurosauria</taxon>
        <taxon>Aves</taxon>
        <taxon>Neognathae</taxon>
        <taxon>Galloanserae</taxon>
        <taxon>Galliformes</taxon>
        <taxon>Odontophoridae</taxon>
        <taxon>Callipepla</taxon>
    </lineage>
</organism>
<accession>A0A226NNX7</accession>
<dbReference type="PANTHER" id="PTHR14667:SF2">
    <property type="entry name" value="BARDET-BIEDL SYNDROME 10 PROTEIN"/>
    <property type="match status" value="1"/>
</dbReference>